<evidence type="ECO:0000259" key="7">
    <source>
        <dbReference type="Pfam" id="PF12225"/>
    </source>
</evidence>
<dbReference type="InterPro" id="IPR003171">
    <property type="entry name" value="Mehydrof_redctse-like"/>
</dbReference>
<dbReference type="InterPro" id="IPR022026">
    <property type="entry name" value="DUF5981"/>
</dbReference>
<proteinExistence type="inferred from homology"/>
<comment type="pathway">
    <text evidence="2 6">One-carbon metabolism; tetrahydrofolate interconversion.</text>
</comment>
<dbReference type="Gene3D" id="3.20.20.220">
    <property type="match status" value="1"/>
</dbReference>
<dbReference type="GO" id="GO:0004489">
    <property type="term" value="F:methylenetetrahydrofolate reductase [NAD(P)H] activity"/>
    <property type="evidence" value="ECO:0007669"/>
    <property type="project" value="InterPro"/>
</dbReference>
<name>A0A0B4CUH4_9MICO</name>
<evidence type="ECO:0000256" key="6">
    <source>
        <dbReference type="RuleBase" id="RU003862"/>
    </source>
</evidence>
<dbReference type="Pfam" id="PF12225">
    <property type="entry name" value="DUF5981"/>
    <property type="match status" value="1"/>
</dbReference>
<evidence type="ECO:0000313" key="8">
    <source>
        <dbReference type="EMBL" id="KIC60087.1"/>
    </source>
</evidence>
<dbReference type="SUPFAM" id="SSF51730">
    <property type="entry name" value="FAD-linked oxidoreductase"/>
    <property type="match status" value="1"/>
</dbReference>
<organism evidence="8 9">
    <name type="scientific">Microbacterium hominis</name>
    <dbReference type="NCBI Taxonomy" id="162426"/>
    <lineage>
        <taxon>Bacteria</taxon>
        <taxon>Bacillati</taxon>
        <taxon>Actinomycetota</taxon>
        <taxon>Actinomycetes</taxon>
        <taxon>Micrococcales</taxon>
        <taxon>Microbacteriaceae</taxon>
        <taxon>Microbacterium</taxon>
    </lineage>
</organism>
<evidence type="ECO:0000256" key="4">
    <source>
        <dbReference type="ARBA" id="ARBA00022827"/>
    </source>
</evidence>
<sequence>MSIVTSTPAALASRVAGCPKSMAYGPCGGVNADGTCEVHPTPCVFLARELPVRWTGAVARATDPESGSGDPSTASTLAGRELVAIAARRPLVFTGFPVRALRADAVGATAEALLGSVDAVLSGDAGRSRVQFPPSYRAALIGATGLRLWMGFNTRDRNRTALERELLSLRPLGVAGVHCVTGDHTQTGDRPDARPVFDLESTTTLPRAAALGLLTSFAESPAAPPIAERGARVAEKQRAGGGMCLTQYAGDAEEVAAFVALCRAAGSDVPVLPGVPLVVDREGAELLASFHAAKLPSGFIDRLFAARDVRAEGIRLAVAYGQALIATGEVGGVVIAGGARPGDEAAYAADLATVARELGGGS</sequence>
<dbReference type="GO" id="GO:0035999">
    <property type="term" value="P:tetrahydrofolate interconversion"/>
    <property type="evidence" value="ECO:0007669"/>
    <property type="project" value="UniProtKB-UniPathway"/>
</dbReference>
<dbReference type="GO" id="GO:0006555">
    <property type="term" value="P:methionine metabolic process"/>
    <property type="evidence" value="ECO:0007669"/>
    <property type="project" value="InterPro"/>
</dbReference>
<dbReference type="Pfam" id="PF02219">
    <property type="entry name" value="MTHFR"/>
    <property type="match status" value="1"/>
</dbReference>
<gene>
    <name evidence="8" type="ORF">RM52_01380</name>
</gene>
<dbReference type="AlphaFoldDB" id="A0A0B4CUH4"/>
<evidence type="ECO:0000256" key="3">
    <source>
        <dbReference type="ARBA" id="ARBA00022630"/>
    </source>
</evidence>
<dbReference type="InterPro" id="IPR029041">
    <property type="entry name" value="FAD-linked_oxidoreductase-like"/>
</dbReference>
<keyword evidence="5 6" id="KW-0560">Oxidoreductase</keyword>
<keyword evidence="3 6" id="KW-0285">Flavoprotein</keyword>
<protein>
    <recommendedName>
        <fullName evidence="6">Methylenetetrahydrofolate reductase</fullName>
    </recommendedName>
</protein>
<comment type="similarity">
    <text evidence="6">Belongs to the methylenetetrahydrofolate reductase family.</text>
</comment>
<evidence type="ECO:0000313" key="9">
    <source>
        <dbReference type="Proteomes" id="UP000031202"/>
    </source>
</evidence>
<evidence type="ECO:0000256" key="5">
    <source>
        <dbReference type="ARBA" id="ARBA00023002"/>
    </source>
</evidence>
<accession>A0A0B4CUH4</accession>
<feature type="domain" description="Methylene-tetrahydrofolate reductase C-terminal-like" evidence="7">
    <location>
        <begin position="14"/>
        <end position="45"/>
    </location>
</feature>
<evidence type="ECO:0000256" key="2">
    <source>
        <dbReference type="ARBA" id="ARBA00004777"/>
    </source>
</evidence>
<comment type="cofactor">
    <cofactor evidence="1 6">
        <name>FAD</name>
        <dbReference type="ChEBI" id="CHEBI:57692"/>
    </cofactor>
</comment>
<dbReference type="RefSeq" id="WP_039411913.1">
    <property type="nucleotide sequence ID" value="NZ_JWSZ01000001.1"/>
</dbReference>
<dbReference type="UniPathway" id="UPA00193"/>
<dbReference type="Proteomes" id="UP000031202">
    <property type="component" value="Unassembled WGS sequence"/>
</dbReference>
<comment type="caution">
    <text evidence="8">The sequence shown here is derived from an EMBL/GenBank/DDBJ whole genome shotgun (WGS) entry which is preliminary data.</text>
</comment>
<dbReference type="EMBL" id="JWSZ01000001">
    <property type="protein sequence ID" value="KIC60087.1"/>
    <property type="molecule type" value="Genomic_DNA"/>
</dbReference>
<reference evidence="8 9" key="1">
    <citation type="submission" date="2014-12" db="EMBL/GenBank/DDBJ databases">
        <title>Genome sequencing of Microbacterium hominis TPW29.</title>
        <authorList>
            <person name="Tan P.W."/>
            <person name="Chan K.-G."/>
        </authorList>
    </citation>
    <scope>NUCLEOTIDE SEQUENCE [LARGE SCALE GENOMIC DNA]</scope>
    <source>
        <strain evidence="8 9">TPW29</strain>
    </source>
</reference>
<evidence type="ECO:0000256" key="1">
    <source>
        <dbReference type="ARBA" id="ARBA00001974"/>
    </source>
</evidence>
<keyword evidence="4 6" id="KW-0274">FAD</keyword>